<accession>A0ABX1WUP8</accession>
<name>A0ABX1WUP8_9BACT</name>
<dbReference type="Proteomes" id="UP000732105">
    <property type="component" value="Unassembled WGS sequence"/>
</dbReference>
<proteinExistence type="predicted"/>
<keyword evidence="1" id="KW-0812">Transmembrane</keyword>
<evidence type="ECO:0000313" key="3">
    <source>
        <dbReference type="Proteomes" id="UP000732105"/>
    </source>
</evidence>
<evidence type="ECO:0000313" key="2">
    <source>
        <dbReference type="EMBL" id="NOU59660.1"/>
    </source>
</evidence>
<reference evidence="2 3" key="1">
    <citation type="submission" date="2018-12" db="EMBL/GenBank/DDBJ databases">
        <title>Marinifilum JC070 sp. nov., a marine bacterium isolated from Yongle Blue Hole in the South China Sea.</title>
        <authorList>
            <person name="Fu T."/>
        </authorList>
    </citation>
    <scope>NUCLEOTIDE SEQUENCE [LARGE SCALE GENOMIC DNA]</scope>
    <source>
        <strain evidence="2 3">JC070</strain>
    </source>
</reference>
<feature type="transmembrane region" description="Helical" evidence="1">
    <location>
        <begin position="163"/>
        <end position="181"/>
    </location>
</feature>
<comment type="caution">
    <text evidence="2">The sequence shown here is derived from an EMBL/GenBank/DDBJ whole genome shotgun (WGS) entry which is preliminary data.</text>
</comment>
<protein>
    <recommendedName>
        <fullName evidence="4">DUF3592 domain-containing protein</fullName>
    </recommendedName>
</protein>
<keyword evidence="1" id="KW-0472">Membrane</keyword>
<sequence>MIKSQINSKRIVFLFCIGLGMICLAYLCTKLAYGVEYPQLSAFIFAGMAGSLGIYCLALPFLLNVYETDKEKIVAKSLLGFTKWSVLRSDILYYTEVNKAEEYKLFRRKVLKFQSKERSFRLSSYYVLNYRELRPIMCKGQKRNRDMESSWYLQSKKKLGISYFIYTLLFFVLSISFYFMGKTEVSQVEIISLSGPTLHKVQKQRSGGSRRNSYEIVIKLKDYPNFKFFTDADALAECDSKKLLKEVKAGDIIEIDIELDTYQKKLSRSKKLGFFDKHFNYKIIPVYAIRKGNTSYLSLDQYNRQNHKSSHLIVLIGVVLALLFTWEGYKVFRKIGEQKVKRAGKRLYRTY</sequence>
<evidence type="ECO:0008006" key="4">
    <source>
        <dbReference type="Google" id="ProtNLM"/>
    </source>
</evidence>
<dbReference type="RefSeq" id="WP_171594935.1">
    <property type="nucleotide sequence ID" value="NZ_RZNH01000009.1"/>
</dbReference>
<keyword evidence="1" id="KW-1133">Transmembrane helix</keyword>
<feature type="transmembrane region" description="Helical" evidence="1">
    <location>
        <begin position="312"/>
        <end position="332"/>
    </location>
</feature>
<feature type="transmembrane region" description="Helical" evidence="1">
    <location>
        <begin position="39"/>
        <end position="63"/>
    </location>
</feature>
<evidence type="ECO:0000256" key="1">
    <source>
        <dbReference type="SAM" id="Phobius"/>
    </source>
</evidence>
<feature type="transmembrane region" description="Helical" evidence="1">
    <location>
        <begin position="12"/>
        <end position="33"/>
    </location>
</feature>
<gene>
    <name evidence="2" type="ORF">ELS83_07500</name>
</gene>
<dbReference type="EMBL" id="RZNH01000009">
    <property type="protein sequence ID" value="NOU59660.1"/>
    <property type="molecule type" value="Genomic_DNA"/>
</dbReference>
<organism evidence="2 3">
    <name type="scientific">Marinifilum caeruleilacunae</name>
    <dbReference type="NCBI Taxonomy" id="2499076"/>
    <lineage>
        <taxon>Bacteria</taxon>
        <taxon>Pseudomonadati</taxon>
        <taxon>Bacteroidota</taxon>
        <taxon>Bacteroidia</taxon>
        <taxon>Marinilabiliales</taxon>
        <taxon>Marinifilaceae</taxon>
    </lineage>
</organism>
<keyword evidence="3" id="KW-1185">Reference proteome</keyword>